<dbReference type="RefSeq" id="WP_345558100.1">
    <property type="nucleotide sequence ID" value="NZ_BAABDQ010000001.1"/>
</dbReference>
<feature type="compositionally biased region" description="Low complexity" evidence="1">
    <location>
        <begin position="460"/>
        <end position="477"/>
    </location>
</feature>
<feature type="compositionally biased region" description="Pro residues" evidence="1">
    <location>
        <begin position="164"/>
        <end position="175"/>
    </location>
</feature>
<feature type="compositionally biased region" description="Basic and acidic residues" evidence="1">
    <location>
        <begin position="7"/>
        <end position="16"/>
    </location>
</feature>
<reference evidence="3" key="1">
    <citation type="journal article" date="2019" name="Int. J. Syst. Evol. Microbiol.">
        <title>The Global Catalogue of Microorganisms (GCM) 10K type strain sequencing project: providing services to taxonomists for standard genome sequencing and annotation.</title>
        <authorList>
            <consortium name="The Broad Institute Genomics Platform"/>
            <consortium name="The Broad Institute Genome Sequencing Center for Infectious Disease"/>
            <person name="Wu L."/>
            <person name="Ma J."/>
        </authorList>
    </citation>
    <scope>NUCLEOTIDE SEQUENCE [LARGE SCALE GENOMIC DNA]</scope>
    <source>
        <strain evidence="3">JCM 17326</strain>
    </source>
</reference>
<evidence type="ECO:0000256" key="1">
    <source>
        <dbReference type="SAM" id="MobiDB-lite"/>
    </source>
</evidence>
<feature type="compositionally biased region" description="Pro residues" evidence="1">
    <location>
        <begin position="672"/>
        <end position="682"/>
    </location>
</feature>
<feature type="compositionally biased region" description="Low complexity" evidence="1">
    <location>
        <begin position="351"/>
        <end position="360"/>
    </location>
</feature>
<evidence type="ECO:0000313" key="2">
    <source>
        <dbReference type="EMBL" id="GAA3528920.1"/>
    </source>
</evidence>
<feature type="compositionally biased region" description="Basic and acidic residues" evidence="1">
    <location>
        <begin position="478"/>
        <end position="501"/>
    </location>
</feature>
<evidence type="ECO:0000313" key="3">
    <source>
        <dbReference type="Proteomes" id="UP001500630"/>
    </source>
</evidence>
<dbReference type="EMBL" id="BAABDQ010000001">
    <property type="protein sequence ID" value="GAA3528920.1"/>
    <property type="molecule type" value="Genomic_DNA"/>
</dbReference>
<feature type="compositionally biased region" description="Basic and acidic residues" evidence="1">
    <location>
        <begin position="279"/>
        <end position="288"/>
    </location>
</feature>
<keyword evidence="3" id="KW-1185">Reference proteome</keyword>
<feature type="compositionally biased region" description="Basic and acidic residues" evidence="1">
    <location>
        <begin position="121"/>
        <end position="146"/>
    </location>
</feature>
<feature type="compositionally biased region" description="Low complexity" evidence="1">
    <location>
        <begin position="717"/>
        <end position="730"/>
    </location>
</feature>
<name>A0ABP6V7N4_9ACTN</name>
<feature type="compositionally biased region" description="Low complexity" evidence="1">
    <location>
        <begin position="513"/>
        <end position="529"/>
    </location>
</feature>
<proteinExistence type="predicted"/>
<feature type="compositionally biased region" description="Pro residues" evidence="1">
    <location>
        <begin position="597"/>
        <end position="624"/>
    </location>
</feature>
<feature type="compositionally biased region" description="Low complexity" evidence="1">
    <location>
        <begin position="394"/>
        <end position="417"/>
    </location>
</feature>
<feature type="compositionally biased region" description="Basic and acidic residues" evidence="1">
    <location>
        <begin position="200"/>
        <end position="210"/>
    </location>
</feature>
<protein>
    <submittedName>
        <fullName evidence="2">Uncharacterized protein</fullName>
    </submittedName>
</protein>
<comment type="caution">
    <text evidence="2">The sequence shown here is derived from an EMBL/GenBank/DDBJ whole genome shotgun (WGS) entry which is preliminary data.</text>
</comment>
<feature type="region of interest" description="Disordered" evidence="1">
    <location>
        <begin position="717"/>
        <end position="738"/>
    </location>
</feature>
<feature type="compositionally biased region" description="Pro residues" evidence="1">
    <location>
        <begin position="329"/>
        <end position="350"/>
    </location>
</feature>
<accession>A0ABP6V7N4</accession>
<sequence>MRGQEPGSEHDRREADGSAAPATPPPSFGQTNGRDVPPALTPSDEAADAEARPVVPIFQGPPPDLPEPDGVPAWELPDDDAAPYDWFTDHPETDLDLPDGTLPTHPADRTQADFTRADPTWADHVRPGHPQADDVRPDLVGPDHTRPGHPVVGRSLSDPAWAAPSPPHQPLPEHPPTTQGGPPHPATAQSGPPHASADPESPRHLWETKSGHAPGDPEPARHPWDAQSGPPHTPGDPEPARHPWDAQSGPPHTPGDPEPVRHPWDAQSELPHTPGGPEPVRHPWDAHEGPPPPWPANPADQADQADQPPVWSANSPDQPPAWPKKADGPPAPWPVEPVVPGAPPWEPPPAFTAAAAGMPVWPAPVTDPHAMPPWPAATGELVAEPDADEPETTAARFAASFDPPFDAPLDAPFDANATNPEGFTRPANFFDPDAIQQQDTTHPVLKAPGLSDQNTEKPEAGQQQAGQQQAWAAGEQTARNDDSRAEGPKDARNKDAQNKDAQDDDGRDQDATRPGSPLPRSLRPGGAPMLPAPTAPPAAPPREETQPFAHEDIARPLGHDPAKSEQDATRPAHYFDPVAARHDFAAMFDPHPTNPAASPPANPSGNPPEPGDVPVWPPVPPTPTPTSSGEKLPDLPFSRDTWGQRPTTSLELPTPPPGGGAFPPGAFKQPPFQTPPPPPAPPGRSKRALLVTLGALALAGVATGGFFAWQAVSTPTPTTAAAQPSTSVTQPDSLAAGTDPAVTPTIEVPGASVLNSEQTDPQKLSLSEAFPKKKVSAAGTTFTRVKAAIETTCEKAATGAFADALKEHKCSRVLRATYVDSKRRYAVTTGIAVLPTKDAATTADQAKSLTRNVWFRPLPGAAGTGGERVHIAGGYAAGLVWGRYIVFSYATHADGHTPEAEEKTLPKVSGAFRDQTSLVLERRITKG</sequence>
<organism evidence="2 3">
    <name type="scientific">Nonomuraea rosea</name>
    <dbReference type="NCBI Taxonomy" id="638574"/>
    <lineage>
        <taxon>Bacteria</taxon>
        <taxon>Bacillati</taxon>
        <taxon>Actinomycetota</taxon>
        <taxon>Actinomycetes</taxon>
        <taxon>Streptosporangiales</taxon>
        <taxon>Streptosporangiaceae</taxon>
        <taxon>Nonomuraea</taxon>
    </lineage>
</organism>
<gene>
    <name evidence="2" type="ORF">GCM10022419_004690</name>
</gene>
<dbReference type="Proteomes" id="UP001500630">
    <property type="component" value="Unassembled WGS sequence"/>
</dbReference>
<feature type="compositionally biased region" description="Pro residues" evidence="1">
    <location>
        <begin position="530"/>
        <end position="540"/>
    </location>
</feature>
<feature type="compositionally biased region" description="Basic and acidic residues" evidence="1">
    <location>
        <begin position="541"/>
        <end position="570"/>
    </location>
</feature>
<feature type="compositionally biased region" description="Low complexity" evidence="1">
    <location>
        <begin position="297"/>
        <end position="309"/>
    </location>
</feature>
<feature type="region of interest" description="Disordered" evidence="1">
    <location>
        <begin position="1"/>
        <end position="686"/>
    </location>
</feature>